<dbReference type="EMBL" id="CM026422">
    <property type="protein sequence ID" value="KAG0587539.1"/>
    <property type="molecule type" value="Genomic_DNA"/>
</dbReference>
<evidence type="ECO:0000313" key="2">
    <source>
        <dbReference type="EMBL" id="KAG0587539.1"/>
    </source>
</evidence>
<dbReference type="AlphaFoldDB" id="A0A8T0IX92"/>
<dbReference type="Proteomes" id="UP000822688">
    <property type="component" value="Chromosome 2"/>
</dbReference>
<feature type="chain" id="PRO_5035797012" evidence="1">
    <location>
        <begin position="21"/>
        <end position="57"/>
    </location>
</feature>
<comment type="caution">
    <text evidence="2">The sequence shown here is derived from an EMBL/GenBank/DDBJ whole genome shotgun (WGS) entry which is preliminary data.</text>
</comment>
<evidence type="ECO:0000313" key="3">
    <source>
        <dbReference type="Proteomes" id="UP000822688"/>
    </source>
</evidence>
<evidence type="ECO:0000256" key="1">
    <source>
        <dbReference type="SAM" id="SignalP"/>
    </source>
</evidence>
<feature type="signal peptide" evidence="1">
    <location>
        <begin position="1"/>
        <end position="20"/>
    </location>
</feature>
<accession>A0A8T0IX92</accession>
<gene>
    <name evidence="2" type="ORF">KC19_2G172400</name>
</gene>
<sequence length="57" mass="6580">MRLNLQLIFQLCHIFRFVLQSLPGEGKFIINTCLYLHYPSVVALELSDLKELGAILF</sequence>
<proteinExistence type="predicted"/>
<keyword evidence="3" id="KW-1185">Reference proteome</keyword>
<protein>
    <submittedName>
        <fullName evidence="2">Uncharacterized protein</fullName>
    </submittedName>
</protein>
<reference evidence="2" key="1">
    <citation type="submission" date="2020-06" db="EMBL/GenBank/DDBJ databases">
        <title>WGS assembly of Ceratodon purpureus strain R40.</title>
        <authorList>
            <person name="Carey S.B."/>
            <person name="Jenkins J."/>
            <person name="Shu S."/>
            <person name="Lovell J.T."/>
            <person name="Sreedasyam A."/>
            <person name="Maumus F."/>
            <person name="Tiley G.P."/>
            <person name="Fernandez-Pozo N."/>
            <person name="Barry K."/>
            <person name="Chen C."/>
            <person name="Wang M."/>
            <person name="Lipzen A."/>
            <person name="Daum C."/>
            <person name="Saski C.A."/>
            <person name="Payton A.C."/>
            <person name="Mcbreen J.C."/>
            <person name="Conrad R.E."/>
            <person name="Kollar L.M."/>
            <person name="Olsson S."/>
            <person name="Huttunen S."/>
            <person name="Landis J.B."/>
            <person name="Wickett N.J."/>
            <person name="Johnson M.G."/>
            <person name="Rensing S.A."/>
            <person name="Grimwood J."/>
            <person name="Schmutz J."/>
            <person name="Mcdaniel S.F."/>
        </authorList>
    </citation>
    <scope>NUCLEOTIDE SEQUENCE</scope>
    <source>
        <strain evidence="2">R40</strain>
    </source>
</reference>
<organism evidence="2 3">
    <name type="scientific">Ceratodon purpureus</name>
    <name type="common">Fire moss</name>
    <name type="synonym">Dicranum purpureum</name>
    <dbReference type="NCBI Taxonomy" id="3225"/>
    <lineage>
        <taxon>Eukaryota</taxon>
        <taxon>Viridiplantae</taxon>
        <taxon>Streptophyta</taxon>
        <taxon>Embryophyta</taxon>
        <taxon>Bryophyta</taxon>
        <taxon>Bryophytina</taxon>
        <taxon>Bryopsida</taxon>
        <taxon>Dicranidae</taxon>
        <taxon>Pseudoditrichales</taxon>
        <taxon>Ditrichaceae</taxon>
        <taxon>Ceratodon</taxon>
    </lineage>
</organism>
<name>A0A8T0IX92_CERPU</name>
<keyword evidence="1" id="KW-0732">Signal</keyword>